<protein>
    <submittedName>
        <fullName evidence="1">Uncharacterized protein</fullName>
    </submittedName>
</protein>
<gene>
    <name evidence="1" type="ORF">TAF16_2017</name>
</gene>
<evidence type="ECO:0000313" key="2">
    <source>
        <dbReference type="Proteomes" id="UP000078336"/>
    </source>
</evidence>
<comment type="caution">
    <text evidence="1">The sequence shown here is derived from an EMBL/GenBank/DDBJ whole genome shotgun (WGS) entry which is preliminary data.</text>
</comment>
<dbReference type="Proteomes" id="UP000078336">
    <property type="component" value="Unassembled WGS sequence"/>
</dbReference>
<organism evidence="1 2">
    <name type="scientific">Anoxybacillus flavithermus</name>
    <dbReference type="NCBI Taxonomy" id="33934"/>
    <lineage>
        <taxon>Bacteria</taxon>
        <taxon>Bacillati</taxon>
        <taxon>Bacillota</taxon>
        <taxon>Bacilli</taxon>
        <taxon>Bacillales</taxon>
        <taxon>Anoxybacillaceae</taxon>
        <taxon>Anoxybacillus</taxon>
    </lineage>
</organism>
<dbReference type="PATRIC" id="fig|33934.6.peg.577"/>
<dbReference type="RefSeq" id="WP_004888793.1">
    <property type="nucleotide sequence ID" value="NZ_JABJUS010000025.1"/>
</dbReference>
<evidence type="ECO:0000313" key="1">
    <source>
        <dbReference type="EMBL" id="OAO77892.1"/>
    </source>
</evidence>
<dbReference type="AlphaFoldDB" id="A0A178TAE5"/>
<dbReference type="EMBL" id="LUCQ01000116">
    <property type="protein sequence ID" value="OAO77892.1"/>
    <property type="molecule type" value="Genomic_DNA"/>
</dbReference>
<sequence>MDEERKKEIEFILNWLDNEIKKHSKQTVWYEREDLSQDMRIKIIEKLNVLLEEEAPGFLEYVKKNNPWC</sequence>
<accession>A0A178TAE5</accession>
<name>A0A178TAE5_9BACL</name>
<reference evidence="1 2" key="1">
    <citation type="submission" date="2016-03" db="EMBL/GenBank/DDBJ databases">
        <title>Spore heat resistance.</title>
        <authorList>
            <person name="Boekhorst J."/>
            <person name="Berendsen E.M."/>
            <person name="Wells-Bennik M.H."/>
            <person name="Kuipers O.P."/>
        </authorList>
    </citation>
    <scope>NUCLEOTIDE SEQUENCE [LARGE SCALE GENOMIC DNA]</scope>
    <source>
        <strain evidence="1 2">AF16</strain>
    </source>
</reference>
<proteinExistence type="predicted"/>
<keyword evidence="2" id="KW-1185">Reference proteome</keyword>